<dbReference type="Proteomes" id="UP000318102">
    <property type="component" value="Unassembled WGS sequence"/>
</dbReference>
<gene>
    <name evidence="5" type="ORF">FPZ44_23285</name>
</gene>
<dbReference type="SMART" id="SM00342">
    <property type="entry name" value="HTH_ARAC"/>
    <property type="match status" value="1"/>
</dbReference>
<dbReference type="InterPro" id="IPR018060">
    <property type="entry name" value="HTH_AraC"/>
</dbReference>
<accession>A0A559IGS3</accession>
<dbReference type="RefSeq" id="WP_144994479.1">
    <property type="nucleotide sequence ID" value="NZ_VNJK01000005.1"/>
</dbReference>
<organism evidence="5 6">
    <name type="scientific">Paenibacillus agilis</name>
    <dbReference type="NCBI Taxonomy" id="3020863"/>
    <lineage>
        <taxon>Bacteria</taxon>
        <taxon>Bacillati</taxon>
        <taxon>Bacillota</taxon>
        <taxon>Bacilli</taxon>
        <taxon>Bacillales</taxon>
        <taxon>Paenibacillaceae</taxon>
        <taxon>Paenibacillus</taxon>
    </lineage>
</organism>
<proteinExistence type="predicted"/>
<dbReference type="AlphaFoldDB" id="A0A559IGS3"/>
<evidence type="ECO:0000256" key="1">
    <source>
        <dbReference type="ARBA" id="ARBA00023015"/>
    </source>
</evidence>
<dbReference type="GO" id="GO:0003700">
    <property type="term" value="F:DNA-binding transcription factor activity"/>
    <property type="evidence" value="ECO:0007669"/>
    <property type="project" value="InterPro"/>
</dbReference>
<evidence type="ECO:0000259" key="4">
    <source>
        <dbReference type="PROSITE" id="PS01124"/>
    </source>
</evidence>
<dbReference type="PRINTS" id="PR00032">
    <property type="entry name" value="HTHARAC"/>
</dbReference>
<evidence type="ECO:0000313" key="5">
    <source>
        <dbReference type="EMBL" id="TVX86841.1"/>
    </source>
</evidence>
<dbReference type="Pfam" id="PF12833">
    <property type="entry name" value="HTH_18"/>
    <property type="match status" value="1"/>
</dbReference>
<dbReference type="InterPro" id="IPR018771">
    <property type="entry name" value="PocR_dom"/>
</dbReference>
<dbReference type="Pfam" id="PF10114">
    <property type="entry name" value="PocR"/>
    <property type="match status" value="1"/>
</dbReference>
<dbReference type="PANTHER" id="PTHR43280:SF2">
    <property type="entry name" value="HTH-TYPE TRANSCRIPTIONAL REGULATOR EXSA"/>
    <property type="match status" value="1"/>
</dbReference>
<reference evidence="5 6" key="1">
    <citation type="submission" date="2019-07" db="EMBL/GenBank/DDBJ databases">
        <authorList>
            <person name="Kim J."/>
        </authorList>
    </citation>
    <scope>NUCLEOTIDE SEQUENCE [LARGE SCALE GENOMIC DNA]</scope>
    <source>
        <strain evidence="5 6">N4</strain>
    </source>
</reference>
<dbReference type="PROSITE" id="PS00041">
    <property type="entry name" value="HTH_ARAC_FAMILY_1"/>
    <property type="match status" value="1"/>
</dbReference>
<dbReference type="EMBL" id="VNJK01000005">
    <property type="protein sequence ID" value="TVX86841.1"/>
    <property type="molecule type" value="Genomic_DNA"/>
</dbReference>
<evidence type="ECO:0000256" key="2">
    <source>
        <dbReference type="ARBA" id="ARBA00023125"/>
    </source>
</evidence>
<dbReference type="OrthoDB" id="9788446at2"/>
<keyword evidence="2" id="KW-0238">DNA-binding</keyword>
<sequence>MSTQQFQLDNIIDLEKWQKLQDSLSLVTKMAIITTDYKGVPVSQHSQCQSFCKAVRQDETLSPYCQKCDARGGLDAVRLNKPYIYRCHFNIIDIAIPIIVHNQYVGAIMAGQVLLKDDSVELEQIVTRPSSKVTDEKFRSLEQDYTALPVLTYDEVTTISDMLYHLCNYMVEEAIDKNAVIESYRQALTANSSAMQTNAAVVQEHSAVLANASGLQGHSVVQANASELQGRSVVQANASGLQGHSVVPDPSADPLNPSRLPEQYEQTSNKSLMKQLVNEQLLNKPLFNEPSSSEDLVVECISPPDLGIKKTAASSILQPAFDYMYTHRSVTIKLTDMADLCHVSPSYFSRLFTKETGESFSTFVPRLKMECAKQMLESTDSAISQISNELGFSEPSYFIKTFKKFEKCTPAVYRKKAWENGM</sequence>
<protein>
    <submittedName>
        <fullName evidence="5">Helix-turn-helix domain-containing protein</fullName>
    </submittedName>
</protein>
<keyword evidence="6" id="KW-1185">Reference proteome</keyword>
<dbReference type="SUPFAM" id="SSF46689">
    <property type="entry name" value="Homeodomain-like"/>
    <property type="match status" value="2"/>
</dbReference>
<evidence type="ECO:0000313" key="6">
    <source>
        <dbReference type="Proteomes" id="UP000318102"/>
    </source>
</evidence>
<dbReference type="PANTHER" id="PTHR43280">
    <property type="entry name" value="ARAC-FAMILY TRANSCRIPTIONAL REGULATOR"/>
    <property type="match status" value="1"/>
</dbReference>
<dbReference type="InterPro" id="IPR009057">
    <property type="entry name" value="Homeodomain-like_sf"/>
</dbReference>
<dbReference type="Gene3D" id="1.10.10.60">
    <property type="entry name" value="Homeodomain-like"/>
    <property type="match status" value="2"/>
</dbReference>
<feature type="domain" description="HTH araC/xylS-type" evidence="4">
    <location>
        <begin position="318"/>
        <end position="416"/>
    </location>
</feature>
<dbReference type="InterPro" id="IPR020449">
    <property type="entry name" value="Tscrpt_reg_AraC-type_HTH"/>
</dbReference>
<comment type="caution">
    <text evidence="5">The sequence shown here is derived from an EMBL/GenBank/DDBJ whole genome shotgun (WGS) entry which is preliminary data.</text>
</comment>
<name>A0A559IGS3_9BACL</name>
<keyword evidence="1" id="KW-0805">Transcription regulation</keyword>
<dbReference type="GO" id="GO:0043565">
    <property type="term" value="F:sequence-specific DNA binding"/>
    <property type="evidence" value="ECO:0007669"/>
    <property type="project" value="InterPro"/>
</dbReference>
<dbReference type="InterPro" id="IPR018062">
    <property type="entry name" value="HTH_AraC-typ_CS"/>
</dbReference>
<dbReference type="PROSITE" id="PS01124">
    <property type="entry name" value="HTH_ARAC_FAMILY_2"/>
    <property type="match status" value="1"/>
</dbReference>
<evidence type="ECO:0000256" key="3">
    <source>
        <dbReference type="ARBA" id="ARBA00023163"/>
    </source>
</evidence>
<keyword evidence="3" id="KW-0804">Transcription</keyword>